<reference evidence="2" key="1">
    <citation type="journal article" date="2021" name="J Fungi (Basel)">
        <title>Virulence traits and population genomics of the black yeast Aureobasidium melanogenum.</title>
        <authorList>
            <person name="Cernosa A."/>
            <person name="Sun X."/>
            <person name="Gostincar C."/>
            <person name="Fang C."/>
            <person name="Gunde-Cimerman N."/>
            <person name="Song Z."/>
        </authorList>
    </citation>
    <scope>NUCLEOTIDE SEQUENCE</scope>
    <source>
        <strain evidence="2">EXF-9911</strain>
    </source>
</reference>
<accession>A0A9P8E591</accession>
<comment type="caution">
    <text evidence="2">The sequence shown here is derived from an EMBL/GenBank/DDBJ whole genome shotgun (WGS) entry which is preliminary data.</text>
</comment>
<dbReference type="EMBL" id="JAHFXF010000930">
    <property type="protein sequence ID" value="KAG9680888.1"/>
    <property type="molecule type" value="Genomic_DNA"/>
</dbReference>
<gene>
    <name evidence="2" type="ORF">KCU76_g14861</name>
</gene>
<feature type="non-terminal residue" evidence="2">
    <location>
        <position position="1"/>
    </location>
</feature>
<reference evidence="2" key="2">
    <citation type="submission" date="2021-08" db="EMBL/GenBank/DDBJ databases">
        <authorList>
            <person name="Gostincar C."/>
            <person name="Sun X."/>
            <person name="Song Z."/>
            <person name="Gunde-Cimerman N."/>
        </authorList>
    </citation>
    <scope>NUCLEOTIDE SEQUENCE</scope>
    <source>
        <strain evidence="2">EXF-9911</strain>
    </source>
</reference>
<feature type="non-terminal residue" evidence="2">
    <location>
        <position position="68"/>
    </location>
</feature>
<evidence type="ECO:0000313" key="3">
    <source>
        <dbReference type="Proteomes" id="UP000779574"/>
    </source>
</evidence>
<dbReference type="Proteomes" id="UP000779574">
    <property type="component" value="Unassembled WGS sequence"/>
</dbReference>
<dbReference type="AlphaFoldDB" id="A0A9P8E591"/>
<name>A0A9P8E591_AURME</name>
<evidence type="ECO:0000256" key="1">
    <source>
        <dbReference type="SAM" id="MobiDB-lite"/>
    </source>
</evidence>
<proteinExistence type="predicted"/>
<sequence length="68" mass="7616">HIQDVLLVSYLANTIRTQIDLSNRLATAALTMGTEASTTQESDKKGNQNQKRGNNQDRRQQNRTTTEA</sequence>
<protein>
    <submittedName>
        <fullName evidence="2">Uncharacterized protein</fullName>
    </submittedName>
</protein>
<evidence type="ECO:0000313" key="2">
    <source>
        <dbReference type="EMBL" id="KAG9680888.1"/>
    </source>
</evidence>
<feature type="region of interest" description="Disordered" evidence="1">
    <location>
        <begin position="34"/>
        <end position="68"/>
    </location>
</feature>
<organism evidence="2 3">
    <name type="scientific">Aureobasidium melanogenum</name>
    <name type="common">Aureobasidium pullulans var. melanogenum</name>
    <dbReference type="NCBI Taxonomy" id="46634"/>
    <lineage>
        <taxon>Eukaryota</taxon>
        <taxon>Fungi</taxon>
        <taxon>Dikarya</taxon>
        <taxon>Ascomycota</taxon>
        <taxon>Pezizomycotina</taxon>
        <taxon>Dothideomycetes</taxon>
        <taxon>Dothideomycetidae</taxon>
        <taxon>Dothideales</taxon>
        <taxon>Saccotheciaceae</taxon>
        <taxon>Aureobasidium</taxon>
    </lineage>
</organism>